<organism evidence="7 8">
    <name type="scientific">Trichlorobacter lovleyi (strain ATCC BAA-1151 / DSM 17278 / SZ)</name>
    <name type="common">Geobacter lovleyi</name>
    <dbReference type="NCBI Taxonomy" id="398767"/>
    <lineage>
        <taxon>Bacteria</taxon>
        <taxon>Pseudomonadati</taxon>
        <taxon>Thermodesulfobacteriota</taxon>
        <taxon>Desulfuromonadia</taxon>
        <taxon>Geobacterales</taxon>
        <taxon>Geobacteraceae</taxon>
        <taxon>Trichlorobacter</taxon>
    </lineage>
</organism>
<dbReference type="EMBL" id="CP001089">
    <property type="protein sequence ID" value="ACD93866.1"/>
    <property type="molecule type" value="Genomic_DNA"/>
</dbReference>
<evidence type="ECO:0000313" key="7">
    <source>
        <dbReference type="EMBL" id="ACD93866.1"/>
    </source>
</evidence>
<keyword evidence="3 6" id="KW-0812">Transmembrane</keyword>
<keyword evidence="2" id="KW-1003">Cell membrane</keyword>
<dbReference type="InterPro" id="IPR005538">
    <property type="entry name" value="LrgA/CidA"/>
</dbReference>
<keyword evidence="4 6" id="KW-1133">Transmembrane helix</keyword>
<proteinExistence type="predicted"/>
<reference evidence="7 8" key="1">
    <citation type="submission" date="2008-05" db="EMBL/GenBank/DDBJ databases">
        <title>Complete sequence of chromosome of Geobacter lovleyi SZ.</title>
        <authorList>
            <consortium name="US DOE Joint Genome Institute"/>
            <person name="Lucas S."/>
            <person name="Copeland A."/>
            <person name="Lapidus A."/>
            <person name="Glavina del Rio T."/>
            <person name="Dalin E."/>
            <person name="Tice H."/>
            <person name="Bruce D."/>
            <person name="Goodwin L."/>
            <person name="Pitluck S."/>
            <person name="Chertkov O."/>
            <person name="Meincke L."/>
            <person name="Brettin T."/>
            <person name="Detter J.C."/>
            <person name="Han C."/>
            <person name="Tapia R."/>
            <person name="Kuske C.R."/>
            <person name="Schmutz J."/>
            <person name="Larimer F."/>
            <person name="Land M."/>
            <person name="Hauser L."/>
            <person name="Kyrpides N."/>
            <person name="Mikhailova N."/>
            <person name="Sung Y."/>
            <person name="Fletcher K.E."/>
            <person name="Ritalahti K.M."/>
            <person name="Loeffler F.E."/>
            <person name="Richardson P."/>
        </authorList>
    </citation>
    <scope>NUCLEOTIDE SEQUENCE [LARGE SCALE GENOMIC DNA]</scope>
    <source>
        <strain evidence="8">ATCC BAA-1151 / DSM 17278 / SZ</strain>
    </source>
</reference>
<dbReference type="GO" id="GO:0005886">
    <property type="term" value="C:plasma membrane"/>
    <property type="evidence" value="ECO:0007669"/>
    <property type="project" value="UniProtKB-SubCell"/>
</dbReference>
<dbReference type="PANTHER" id="PTHR33931">
    <property type="entry name" value="HOLIN-LIKE PROTEIN CIDA-RELATED"/>
    <property type="match status" value="1"/>
</dbReference>
<sequence length="121" mass="12734">MLGPLTVILLCQLVGEIIAKAGGLPIPGPVIGMVILFCGLVLRGNLSPELETVTGFLHRYLPLLFVPAGVGVITSLDLLARSWVPLAGAIVIGTAVTIAVTGLVMQRANRRHTPDHQEVQP</sequence>
<accession>B3EA38</accession>
<dbReference type="Pfam" id="PF03788">
    <property type="entry name" value="LrgA"/>
    <property type="match status" value="1"/>
</dbReference>
<evidence type="ECO:0000313" key="8">
    <source>
        <dbReference type="Proteomes" id="UP000002420"/>
    </source>
</evidence>
<name>B3EA38_TRIL1</name>
<evidence type="ECO:0000256" key="6">
    <source>
        <dbReference type="SAM" id="Phobius"/>
    </source>
</evidence>
<dbReference type="AlphaFoldDB" id="B3EA38"/>
<dbReference type="STRING" id="398767.Glov_0129"/>
<feature type="transmembrane region" description="Helical" evidence="6">
    <location>
        <begin position="29"/>
        <end position="48"/>
    </location>
</feature>
<protein>
    <submittedName>
        <fullName evidence="7">LrgA family protein</fullName>
    </submittedName>
</protein>
<gene>
    <name evidence="7" type="ordered locus">Glov_0129</name>
</gene>
<evidence type="ECO:0000256" key="3">
    <source>
        <dbReference type="ARBA" id="ARBA00022692"/>
    </source>
</evidence>
<dbReference type="Proteomes" id="UP000002420">
    <property type="component" value="Chromosome"/>
</dbReference>
<evidence type="ECO:0000256" key="1">
    <source>
        <dbReference type="ARBA" id="ARBA00004651"/>
    </source>
</evidence>
<dbReference type="OrthoDB" id="385012at2"/>
<evidence type="ECO:0000256" key="4">
    <source>
        <dbReference type="ARBA" id="ARBA00022989"/>
    </source>
</evidence>
<evidence type="ECO:0000256" key="2">
    <source>
        <dbReference type="ARBA" id="ARBA00022475"/>
    </source>
</evidence>
<comment type="subcellular location">
    <subcellularLocation>
        <location evidence="1">Cell membrane</location>
        <topology evidence="1">Multi-pass membrane protein</topology>
    </subcellularLocation>
</comment>
<keyword evidence="5 6" id="KW-0472">Membrane</keyword>
<feature type="transmembrane region" description="Helical" evidence="6">
    <location>
        <begin position="86"/>
        <end position="105"/>
    </location>
</feature>
<feature type="transmembrane region" description="Helical" evidence="6">
    <location>
        <begin position="60"/>
        <end position="80"/>
    </location>
</feature>
<dbReference type="eggNOG" id="COG1380">
    <property type="taxonomic scope" value="Bacteria"/>
</dbReference>
<dbReference type="PANTHER" id="PTHR33931:SF2">
    <property type="entry name" value="HOLIN-LIKE PROTEIN CIDA"/>
    <property type="match status" value="1"/>
</dbReference>
<evidence type="ECO:0000256" key="5">
    <source>
        <dbReference type="ARBA" id="ARBA00023136"/>
    </source>
</evidence>
<keyword evidence="8" id="KW-1185">Reference proteome</keyword>
<dbReference type="KEGG" id="glo:Glov_0129"/>
<dbReference type="HOGENOM" id="CLU_113736_4_3_7"/>
<dbReference type="RefSeq" id="WP_012468225.1">
    <property type="nucleotide sequence ID" value="NC_010814.1"/>
</dbReference>